<protein>
    <submittedName>
        <fullName evidence="1">Uncharacterized protein</fullName>
    </submittedName>
</protein>
<organism evidence="1 2">
    <name type="scientific">Taxus chinensis</name>
    <name type="common">Chinese yew</name>
    <name type="synonym">Taxus wallichiana var. chinensis</name>
    <dbReference type="NCBI Taxonomy" id="29808"/>
    <lineage>
        <taxon>Eukaryota</taxon>
        <taxon>Viridiplantae</taxon>
        <taxon>Streptophyta</taxon>
        <taxon>Embryophyta</taxon>
        <taxon>Tracheophyta</taxon>
        <taxon>Spermatophyta</taxon>
        <taxon>Pinopsida</taxon>
        <taxon>Pinidae</taxon>
        <taxon>Conifers II</taxon>
        <taxon>Cupressales</taxon>
        <taxon>Taxaceae</taxon>
        <taxon>Taxus</taxon>
    </lineage>
</organism>
<gene>
    <name evidence="1" type="ORF">KI387_020216</name>
</gene>
<sequence>FSVTRWKDFPPTINGGLFGTILEEFPATTMMILSEKLQWYSYNHAWASVNGLLRVHHMKGNFEENARKGRKLVRIFMRHEEGFLVTGKSIFQMVTTNGEFSFLVWLPTTSTSITLLNFAW</sequence>
<evidence type="ECO:0000313" key="2">
    <source>
        <dbReference type="Proteomes" id="UP000824469"/>
    </source>
</evidence>
<evidence type="ECO:0000313" key="1">
    <source>
        <dbReference type="EMBL" id="KAH9318447.1"/>
    </source>
</evidence>
<keyword evidence="2" id="KW-1185">Reference proteome</keyword>
<reference evidence="1 2" key="1">
    <citation type="journal article" date="2021" name="Nat. Plants">
        <title>The Taxus genome provides insights into paclitaxel biosynthesis.</title>
        <authorList>
            <person name="Xiong X."/>
            <person name="Gou J."/>
            <person name="Liao Q."/>
            <person name="Li Y."/>
            <person name="Zhou Q."/>
            <person name="Bi G."/>
            <person name="Li C."/>
            <person name="Du R."/>
            <person name="Wang X."/>
            <person name="Sun T."/>
            <person name="Guo L."/>
            <person name="Liang H."/>
            <person name="Lu P."/>
            <person name="Wu Y."/>
            <person name="Zhang Z."/>
            <person name="Ro D.K."/>
            <person name="Shang Y."/>
            <person name="Huang S."/>
            <person name="Yan J."/>
        </authorList>
    </citation>
    <scope>NUCLEOTIDE SEQUENCE [LARGE SCALE GENOMIC DNA]</scope>
    <source>
        <strain evidence="1">Ta-2019</strain>
    </source>
</reference>
<accession>A0AA38G8L1</accession>
<dbReference type="Proteomes" id="UP000824469">
    <property type="component" value="Unassembled WGS sequence"/>
</dbReference>
<proteinExistence type="predicted"/>
<dbReference type="EMBL" id="JAHRHJ020000004">
    <property type="protein sequence ID" value="KAH9318447.1"/>
    <property type="molecule type" value="Genomic_DNA"/>
</dbReference>
<dbReference type="AlphaFoldDB" id="A0AA38G8L1"/>
<comment type="caution">
    <text evidence="1">The sequence shown here is derived from an EMBL/GenBank/DDBJ whole genome shotgun (WGS) entry which is preliminary data.</text>
</comment>
<name>A0AA38G8L1_TAXCH</name>
<feature type="non-terminal residue" evidence="1">
    <location>
        <position position="120"/>
    </location>
</feature>
<feature type="non-terminal residue" evidence="1">
    <location>
        <position position="1"/>
    </location>
</feature>